<comment type="similarity">
    <text evidence="10">Belongs to the GTP-binding SRP family. FtsY subfamily.</text>
</comment>
<evidence type="ECO:0000313" key="14">
    <source>
        <dbReference type="Proteomes" id="UP000433577"/>
    </source>
</evidence>
<dbReference type="FunFam" id="3.40.50.300:FF:000053">
    <property type="entry name" value="Signal recognition particle receptor FtsY"/>
    <property type="match status" value="1"/>
</dbReference>
<sequence>MFSFFKRFRGKDDAENAQAEAPEAQDALDEHTAGEIDAPADIAEPVAPVAPITPVVPVTPAAKPVAPAPQVPARIDEPEAVEIVPPPPLEAAAKRSWLTRLKSGLSKTSSNIQSIFVNAKIDDDLYEELETALLMSDAGVDATEYLLETLRQKVRADRLTEAQQVKVALRGLLIDLLKPLEKSLMLGRAQPLVMMIAGVNGAGKTTSIGKLAKHLQSFNQSVLLAAGDTFRAAAREQLAIWGERNNVTVVQQESGDPAAVIFDAVSAARARRIDVVMADTAGRLPTQLHLMDELKKVKRVIGKAYEGAPHEVLLVIDANTGQNALAQVKAFDDALGLTGLIVTKLDGTAKGGILAAIARQRPIPVYFIGVGEKVEDLQPFVAEEFADALLGG</sequence>
<dbReference type="InterPro" id="IPR003593">
    <property type="entry name" value="AAA+_ATPase"/>
</dbReference>
<dbReference type="PANTHER" id="PTHR43134">
    <property type="entry name" value="SIGNAL RECOGNITION PARTICLE RECEPTOR SUBUNIT ALPHA"/>
    <property type="match status" value="1"/>
</dbReference>
<feature type="binding site" evidence="10">
    <location>
        <begin position="279"/>
        <end position="283"/>
    </location>
    <ligand>
        <name>GTP</name>
        <dbReference type="ChEBI" id="CHEBI:37565"/>
    </ligand>
</feature>
<keyword evidence="7 10" id="KW-0675">Receptor</keyword>
<dbReference type="Pfam" id="PF02881">
    <property type="entry name" value="SRP54_N"/>
    <property type="match status" value="1"/>
</dbReference>
<dbReference type="GO" id="GO:0006614">
    <property type="term" value="P:SRP-dependent cotranslational protein targeting to membrane"/>
    <property type="evidence" value="ECO:0007669"/>
    <property type="project" value="InterPro"/>
</dbReference>
<evidence type="ECO:0000256" key="3">
    <source>
        <dbReference type="ARBA" id="ARBA00022741"/>
    </source>
</evidence>
<evidence type="ECO:0000256" key="9">
    <source>
        <dbReference type="ARBA" id="ARBA00053570"/>
    </source>
</evidence>
<dbReference type="InterPro" id="IPR013822">
    <property type="entry name" value="Signal_recog_particl_SRP54_hlx"/>
</dbReference>
<evidence type="ECO:0000313" key="13">
    <source>
        <dbReference type="EMBL" id="QGZ60489.1"/>
    </source>
</evidence>
<dbReference type="InterPro" id="IPR004390">
    <property type="entry name" value="SR_rcpt_FtsY"/>
</dbReference>
<dbReference type="GO" id="GO:0005886">
    <property type="term" value="C:plasma membrane"/>
    <property type="evidence" value="ECO:0007669"/>
    <property type="project" value="UniProtKB-SubCell"/>
</dbReference>
<dbReference type="NCBIfam" id="TIGR00064">
    <property type="entry name" value="ftsY"/>
    <property type="match status" value="1"/>
</dbReference>
<dbReference type="CDD" id="cd17874">
    <property type="entry name" value="FtsY"/>
    <property type="match status" value="1"/>
</dbReference>
<dbReference type="SMART" id="SM00963">
    <property type="entry name" value="SRP54_N"/>
    <property type="match status" value="1"/>
</dbReference>
<dbReference type="EMBL" id="CP046913">
    <property type="protein sequence ID" value="QGZ60489.1"/>
    <property type="molecule type" value="Genomic_DNA"/>
</dbReference>
<dbReference type="Gene3D" id="3.40.50.300">
    <property type="entry name" value="P-loop containing nucleotide triphosphate hydrolases"/>
    <property type="match status" value="1"/>
</dbReference>
<evidence type="ECO:0000256" key="7">
    <source>
        <dbReference type="ARBA" id="ARBA00023170"/>
    </source>
</evidence>
<evidence type="ECO:0000256" key="11">
    <source>
        <dbReference type="SAM" id="MobiDB-lite"/>
    </source>
</evidence>
<feature type="compositionally biased region" description="Low complexity" evidence="11">
    <location>
        <begin position="16"/>
        <end position="25"/>
    </location>
</feature>
<protein>
    <recommendedName>
        <fullName evidence="10">Signal recognition particle receptor FtsY</fullName>
        <shortName evidence="10">SRP receptor</shortName>
        <ecNumber evidence="10">3.6.5.4</ecNumber>
    </recommendedName>
</protein>
<dbReference type="SUPFAM" id="SSF47364">
    <property type="entry name" value="Domain of the SRP/SRP receptor G-proteins"/>
    <property type="match status" value="1"/>
</dbReference>
<dbReference type="Proteomes" id="UP000433577">
    <property type="component" value="Chromosome 1"/>
</dbReference>
<keyword evidence="3 10" id="KW-0547">Nucleotide-binding</keyword>
<keyword evidence="2 10" id="KW-0963">Cytoplasm</keyword>
<dbReference type="Pfam" id="PF00448">
    <property type="entry name" value="SRP54"/>
    <property type="match status" value="1"/>
</dbReference>
<evidence type="ECO:0000256" key="1">
    <source>
        <dbReference type="ARBA" id="ARBA00022475"/>
    </source>
</evidence>
<dbReference type="PROSITE" id="PS00300">
    <property type="entry name" value="SRP54"/>
    <property type="match status" value="1"/>
</dbReference>
<dbReference type="GO" id="GO:0005047">
    <property type="term" value="F:signal recognition particle binding"/>
    <property type="evidence" value="ECO:0007669"/>
    <property type="project" value="TreeGrafter"/>
</dbReference>
<comment type="subcellular location">
    <subcellularLocation>
        <location evidence="10">Cell membrane</location>
        <topology evidence="10">Peripheral membrane protein</topology>
        <orientation evidence="10">Cytoplasmic side</orientation>
    </subcellularLocation>
    <subcellularLocation>
        <location evidence="10">Cytoplasm</location>
    </subcellularLocation>
</comment>
<keyword evidence="6 10" id="KW-0472">Membrane</keyword>
<evidence type="ECO:0000256" key="10">
    <source>
        <dbReference type="HAMAP-Rule" id="MF_00920"/>
    </source>
</evidence>
<comment type="subunit">
    <text evidence="10">Part of the signal recognition particle protein translocation system, which is composed of SRP and FtsY. SRP is a ribonucleoprotein composed of Ffh and a 4.5S RNA molecule.</text>
</comment>
<evidence type="ECO:0000256" key="4">
    <source>
        <dbReference type="ARBA" id="ARBA00022801"/>
    </source>
</evidence>
<dbReference type="GO" id="GO:0005737">
    <property type="term" value="C:cytoplasm"/>
    <property type="evidence" value="ECO:0007669"/>
    <property type="project" value="UniProtKB-SubCell"/>
</dbReference>
<keyword evidence="5 10" id="KW-0342">GTP-binding</keyword>
<dbReference type="HAMAP" id="MF_00920">
    <property type="entry name" value="FtsY"/>
    <property type="match status" value="1"/>
</dbReference>
<dbReference type="GO" id="GO:0005525">
    <property type="term" value="F:GTP binding"/>
    <property type="evidence" value="ECO:0007669"/>
    <property type="project" value="UniProtKB-UniRule"/>
</dbReference>
<dbReference type="SUPFAM" id="SSF52540">
    <property type="entry name" value="P-loop containing nucleoside triphosphate hydrolases"/>
    <property type="match status" value="1"/>
</dbReference>
<dbReference type="InterPro" id="IPR027417">
    <property type="entry name" value="P-loop_NTPase"/>
</dbReference>
<keyword evidence="4 10" id="KW-0378">Hydrolase</keyword>
<evidence type="ECO:0000256" key="5">
    <source>
        <dbReference type="ARBA" id="ARBA00023134"/>
    </source>
</evidence>
<dbReference type="PANTHER" id="PTHR43134:SF1">
    <property type="entry name" value="SIGNAL RECOGNITION PARTICLE RECEPTOR SUBUNIT ALPHA"/>
    <property type="match status" value="1"/>
</dbReference>
<dbReference type="GO" id="GO:0003924">
    <property type="term" value="F:GTPase activity"/>
    <property type="evidence" value="ECO:0007669"/>
    <property type="project" value="UniProtKB-UniRule"/>
</dbReference>
<dbReference type="InterPro" id="IPR036225">
    <property type="entry name" value="SRP/SRP_N"/>
</dbReference>
<gene>
    <name evidence="10 13" type="primary">ftsY</name>
    <name evidence="13" type="ORF">FAZ98_01360</name>
</gene>
<keyword evidence="14" id="KW-1185">Reference proteome</keyword>
<name>A0A7Z2JEH8_9BURK</name>
<dbReference type="InterPro" id="IPR000897">
    <property type="entry name" value="SRP54_GTPase_dom"/>
</dbReference>
<dbReference type="SMART" id="SM00962">
    <property type="entry name" value="SRP54"/>
    <property type="match status" value="1"/>
</dbReference>
<dbReference type="EC" id="3.6.5.4" evidence="10"/>
<feature type="binding site" evidence="10">
    <location>
        <begin position="198"/>
        <end position="205"/>
    </location>
    <ligand>
        <name>GTP</name>
        <dbReference type="ChEBI" id="CHEBI:37565"/>
    </ligand>
</feature>
<comment type="function">
    <text evidence="9 10">Involved in targeting and insertion of nascent membrane proteins into the cytoplasmic membrane. Acts as a receptor for the complex formed by the signal recognition particle (SRP) and the ribosome-nascent chain (RNC). Interaction with SRP-RNC leads to the transfer of the RNC complex to the Sec translocase for insertion into the membrane, the hydrolysis of GTP by both Ffh and FtsY, and the dissociation of the SRP-FtsY complex into the individual components.</text>
</comment>
<organism evidence="13 14">
    <name type="scientific">Paraburkholderia acidisoli</name>
    <dbReference type="NCBI Taxonomy" id="2571748"/>
    <lineage>
        <taxon>Bacteria</taxon>
        <taxon>Pseudomonadati</taxon>
        <taxon>Pseudomonadota</taxon>
        <taxon>Betaproteobacteria</taxon>
        <taxon>Burkholderiales</taxon>
        <taxon>Burkholderiaceae</taxon>
        <taxon>Paraburkholderia</taxon>
    </lineage>
</organism>
<evidence type="ECO:0000259" key="12">
    <source>
        <dbReference type="PROSITE" id="PS00300"/>
    </source>
</evidence>
<keyword evidence="1 10" id="KW-1003">Cell membrane</keyword>
<evidence type="ECO:0000256" key="6">
    <source>
        <dbReference type="ARBA" id="ARBA00023136"/>
    </source>
</evidence>
<feature type="domain" description="SRP54-type proteins GTP-binding" evidence="12">
    <location>
        <begin position="364"/>
        <end position="377"/>
    </location>
</feature>
<dbReference type="Gene3D" id="1.20.120.140">
    <property type="entry name" value="Signal recognition particle SRP54, nucleotide-binding domain"/>
    <property type="match status" value="1"/>
</dbReference>
<dbReference type="SMART" id="SM00382">
    <property type="entry name" value="AAA"/>
    <property type="match status" value="1"/>
</dbReference>
<feature type="region of interest" description="Disordered" evidence="11">
    <location>
        <begin position="1"/>
        <end position="37"/>
    </location>
</feature>
<feature type="binding site" evidence="10">
    <location>
        <begin position="343"/>
        <end position="346"/>
    </location>
    <ligand>
        <name>GTP</name>
        <dbReference type="ChEBI" id="CHEBI:37565"/>
    </ligand>
</feature>
<reference evidence="13 14" key="1">
    <citation type="submission" date="2019-12" db="EMBL/GenBank/DDBJ databases">
        <title>Paraburkholderia acidiphila 7Q-K02 sp. nov and Paraburkholderia acidisoli DHF22 sp. nov., two strains isolated from forest soil.</title>
        <authorList>
            <person name="Gao Z."/>
            <person name="Qiu L."/>
        </authorList>
    </citation>
    <scope>NUCLEOTIDE SEQUENCE [LARGE SCALE GENOMIC DNA]</scope>
    <source>
        <strain evidence="13 14">DHF22</strain>
    </source>
</reference>
<dbReference type="RefSeq" id="WP_158948058.1">
    <property type="nucleotide sequence ID" value="NZ_CP046913.1"/>
</dbReference>
<accession>A0A7Z2JEH8</accession>
<dbReference type="InterPro" id="IPR042101">
    <property type="entry name" value="SRP54_N_sf"/>
</dbReference>
<evidence type="ECO:0000256" key="8">
    <source>
        <dbReference type="ARBA" id="ARBA00048027"/>
    </source>
</evidence>
<comment type="catalytic activity">
    <reaction evidence="8 10">
        <text>GTP + H2O = GDP + phosphate + H(+)</text>
        <dbReference type="Rhea" id="RHEA:19669"/>
        <dbReference type="ChEBI" id="CHEBI:15377"/>
        <dbReference type="ChEBI" id="CHEBI:15378"/>
        <dbReference type="ChEBI" id="CHEBI:37565"/>
        <dbReference type="ChEBI" id="CHEBI:43474"/>
        <dbReference type="ChEBI" id="CHEBI:58189"/>
        <dbReference type="EC" id="3.6.5.4"/>
    </reaction>
</comment>
<dbReference type="KEGG" id="pacs:FAZ98_01360"/>
<dbReference type="OrthoDB" id="9804720at2"/>
<evidence type="ECO:0000256" key="2">
    <source>
        <dbReference type="ARBA" id="ARBA00022490"/>
    </source>
</evidence>
<dbReference type="FunFam" id="1.20.120.140:FF:000002">
    <property type="entry name" value="Signal recognition particle receptor FtsY"/>
    <property type="match status" value="1"/>
</dbReference>
<dbReference type="AlphaFoldDB" id="A0A7Z2JEH8"/>
<proteinExistence type="inferred from homology"/>